<dbReference type="OrthoDB" id="5242876at2"/>
<accession>A0A173LPA6</accession>
<protein>
    <recommendedName>
        <fullName evidence="3">N-acetyltransferase domain-containing protein</fullName>
    </recommendedName>
</protein>
<evidence type="ECO:0000313" key="2">
    <source>
        <dbReference type="Proteomes" id="UP000186104"/>
    </source>
</evidence>
<gene>
    <name evidence="1" type="ORF">BJL86_3356</name>
</gene>
<dbReference type="Proteomes" id="UP000186104">
    <property type="component" value="Chromosome"/>
</dbReference>
<organism evidence="1 2">
    <name type="scientific">Dietzia timorensis</name>
    <dbReference type="NCBI Taxonomy" id="499555"/>
    <lineage>
        <taxon>Bacteria</taxon>
        <taxon>Bacillati</taxon>
        <taxon>Actinomycetota</taxon>
        <taxon>Actinomycetes</taxon>
        <taxon>Mycobacteriales</taxon>
        <taxon>Dietziaceae</taxon>
        <taxon>Dietzia</taxon>
    </lineage>
</organism>
<proteinExistence type="predicted"/>
<evidence type="ECO:0000313" key="1">
    <source>
        <dbReference type="EMBL" id="ANI94115.1"/>
    </source>
</evidence>
<sequence length="235" mass="26102">MAGEFLEPIDGDVIVAPVELNSFDRLDSHSRKCMYWQTNSGTHEYTRGSTFEKEAWLSSVLLQWGVCAQVAEEFGRPVGSVTYAPPSNIARVRAFPSGPVGSDAVLIADLHAHPDFDTKARKDIRSLLLSAVVSDAAKRGVRALETFARTEKGSERLETEFRGSEAKRHAGGPLTCLQEDEFFLARGFEEVGKDPEFPRLRLEIDGEHLWKADVEHALDQLIFEANMRPSAVNSQ</sequence>
<reference evidence="1 2" key="1">
    <citation type="submission" date="2016-06" db="EMBL/GenBank/DDBJ databases">
        <title>Complete genome sequence of a saline-alkali tolerant type strain Dietzia timorensis ID05-A0528T.</title>
        <authorList>
            <person name="Wu X."/>
        </authorList>
    </citation>
    <scope>NUCLEOTIDE SEQUENCE [LARGE SCALE GENOMIC DNA]</scope>
    <source>
        <strain evidence="1 2">ID05-A0528</strain>
    </source>
</reference>
<dbReference type="AlphaFoldDB" id="A0A173LPA6"/>
<dbReference type="KEGG" id="dtm:BJL86_3356"/>
<keyword evidence="2" id="KW-1185">Reference proteome</keyword>
<name>A0A173LPA6_9ACTN</name>
<dbReference type="Gene3D" id="3.40.630.30">
    <property type="match status" value="1"/>
</dbReference>
<dbReference type="EMBL" id="CP015961">
    <property type="protein sequence ID" value="ANI94115.1"/>
    <property type="molecule type" value="Genomic_DNA"/>
</dbReference>
<evidence type="ECO:0008006" key="3">
    <source>
        <dbReference type="Google" id="ProtNLM"/>
    </source>
</evidence>
<dbReference type="RefSeq" id="WP_075845118.1">
    <property type="nucleotide sequence ID" value="NZ_CP015961.1"/>
</dbReference>
<dbReference type="STRING" id="499555.BJL86_3356"/>